<dbReference type="EMBL" id="CP063196">
    <property type="protein sequence ID" value="UOE20728.1"/>
    <property type="molecule type" value="Genomic_DNA"/>
</dbReference>
<reference evidence="10" key="1">
    <citation type="submission" date="2020-10" db="EMBL/GenBank/DDBJ databases">
        <title>De novo genome project of the cellulose decomposer Thermobifida halotolerans type strain.</title>
        <authorList>
            <person name="Nagy I."/>
            <person name="Horvath B."/>
            <person name="Kukolya J."/>
            <person name="Nagy I."/>
            <person name="Orsini M."/>
        </authorList>
    </citation>
    <scope>NUCLEOTIDE SEQUENCE</scope>
    <source>
        <strain evidence="10">DSM 44931</strain>
    </source>
</reference>
<evidence type="ECO:0000313" key="10">
    <source>
        <dbReference type="EMBL" id="UOE20728.1"/>
    </source>
</evidence>
<evidence type="ECO:0000256" key="8">
    <source>
        <dbReference type="ARBA" id="ARBA00023204"/>
    </source>
</evidence>
<name>A0A399G9X8_9ACTN</name>
<evidence type="ECO:0000256" key="2">
    <source>
        <dbReference type="ARBA" id="ARBA00008711"/>
    </source>
</evidence>
<dbReference type="FunFam" id="1.10.10.10:FF:000214">
    <property type="entry name" value="Methylated-DNA--protein-cysteine methyltransferase"/>
    <property type="match status" value="1"/>
</dbReference>
<dbReference type="InterPro" id="IPR036388">
    <property type="entry name" value="WH-like_DNA-bd_sf"/>
</dbReference>
<keyword evidence="5 10" id="KW-0808">Transferase</keyword>
<gene>
    <name evidence="10" type="ORF">NI17_005870</name>
</gene>
<keyword evidence="11" id="KW-1185">Reference proteome</keyword>
<dbReference type="GO" id="GO:0006355">
    <property type="term" value="P:regulation of DNA-templated transcription"/>
    <property type="evidence" value="ECO:0007669"/>
    <property type="project" value="InterPro"/>
</dbReference>
<keyword evidence="6" id="KW-0227">DNA damage</keyword>
<evidence type="ECO:0000256" key="7">
    <source>
        <dbReference type="ARBA" id="ARBA00023159"/>
    </source>
</evidence>
<dbReference type="EC" id="2.1.1.63" evidence="3"/>
<dbReference type="InterPro" id="IPR014048">
    <property type="entry name" value="MethylDNA_cys_MeTrfase_DNA-bd"/>
</dbReference>
<comment type="catalytic activity">
    <reaction evidence="1">
        <text>a 4-O-methyl-thymidine in DNA + L-cysteinyl-[protein] = a thymidine in DNA + S-methyl-L-cysteinyl-[protein]</text>
        <dbReference type="Rhea" id="RHEA:53428"/>
        <dbReference type="Rhea" id="RHEA-COMP:10131"/>
        <dbReference type="Rhea" id="RHEA-COMP:10132"/>
        <dbReference type="Rhea" id="RHEA-COMP:13555"/>
        <dbReference type="Rhea" id="RHEA-COMP:13556"/>
        <dbReference type="ChEBI" id="CHEBI:29950"/>
        <dbReference type="ChEBI" id="CHEBI:82612"/>
        <dbReference type="ChEBI" id="CHEBI:137386"/>
        <dbReference type="ChEBI" id="CHEBI:137387"/>
        <dbReference type="EC" id="2.1.1.63"/>
    </reaction>
</comment>
<evidence type="ECO:0000256" key="5">
    <source>
        <dbReference type="ARBA" id="ARBA00022679"/>
    </source>
</evidence>
<dbReference type="InterPro" id="IPR035451">
    <property type="entry name" value="Ada-like_dom_sf"/>
</dbReference>
<organism evidence="10 11">
    <name type="scientific">Thermobifida halotolerans</name>
    <dbReference type="NCBI Taxonomy" id="483545"/>
    <lineage>
        <taxon>Bacteria</taxon>
        <taxon>Bacillati</taxon>
        <taxon>Actinomycetota</taxon>
        <taxon>Actinomycetes</taxon>
        <taxon>Streptosporangiales</taxon>
        <taxon>Nocardiopsidaceae</taxon>
        <taxon>Thermobifida</taxon>
    </lineage>
</organism>
<dbReference type="SUPFAM" id="SSF57884">
    <property type="entry name" value="Ada DNA repair protein, N-terminal domain (N-Ada 10)"/>
    <property type="match status" value="1"/>
</dbReference>
<protein>
    <recommendedName>
        <fullName evidence="3">methylated-DNA--[protein]-cysteine S-methyltransferase</fullName>
        <ecNumber evidence="3">2.1.1.63</ecNumber>
    </recommendedName>
</protein>
<evidence type="ECO:0000256" key="3">
    <source>
        <dbReference type="ARBA" id="ARBA00011918"/>
    </source>
</evidence>
<dbReference type="GO" id="GO:0003908">
    <property type="term" value="F:methylated-DNA-[protein]-cysteine S-methyltransferase activity"/>
    <property type="evidence" value="ECO:0007669"/>
    <property type="project" value="UniProtKB-EC"/>
</dbReference>
<proteinExistence type="inferred from homology"/>
<dbReference type="InterPro" id="IPR004026">
    <property type="entry name" value="Ada_DNA_repair_Zn-bd"/>
</dbReference>
<comment type="similarity">
    <text evidence="2">Belongs to the MGMT family.</text>
</comment>
<evidence type="ECO:0000256" key="4">
    <source>
        <dbReference type="ARBA" id="ARBA00022603"/>
    </source>
</evidence>
<dbReference type="Gene3D" id="3.40.10.10">
    <property type="entry name" value="DNA Methylphosphotriester Repair Domain"/>
    <property type="match status" value="1"/>
</dbReference>
<dbReference type="SUPFAM" id="SSF46767">
    <property type="entry name" value="Methylated DNA-protein cysteine methyltransferase, C-terminal domain"/>
    <property type="match status" value="1"/>
</dbReference>
<keyword evidence="8" id="KW-0234">DNA repair</keyword>
<accession>A0A399G9X8</accession>
<dbReference type="GO" id="GO:0032259">
    <property type="term" value="P:methylation"/>
    <property type="evidence" value="ECO:0007669"/>
    <property type="project" value="UniProtKB-KW"/>
</dbReference>
<dbReference type="AlphaFoldDB" id="A0A399G9X8"/>
<dbReference type="GO" id="GO:0003677">
    <property type="term" value="F:DNA binding"/>
    <property type="evidence" value="ECO:0007669"/>
    <property type="project" value="InterPro"/>
</dbReference>
<dbReference type="OrthoDB" id="9802228at2"/>
<dbReference type="KEGG" id="thao:NI17_005870"/>
<dbReference type="PANTHER" id="PTHR10815">
    <property type="entry name" value="METHYLATED-DNA--PROTEIN-CYSTEINE METHYLTRANSFERASE"/>
    <property type="match status" value="1"/>
</dbReference>
<dbReference type="RefSeq" id="WP_068692448.1">
    <property type="nucleotide sequence ID" value="NZ_CP063196.1"/>
</dbReference>
<dbReference type="Gene3D" id="1.10.10.10">
    <property type="entry name" value="Winged helix-like DNA-binding domain superfamily/Winged helix DNA-binding domain"/>
    <property type="match status" value="1"/>
</dbReference>
<sequence>MSDDPLLERLAELVTDAPPELIDRIAARWVTVEGPVGEMFVAYTDQGIAYVRPAGADAPREFRRRFGRPLLRAARPPAGLVPALRTGRATGLRFDLRELSGFQAEVLRAAQTIPRGEVRPYAWIARRINRPRAVRAVGTALATNPVPLLIPCHRVTRSDGSLGEYIFGTETKRRLLRAENANLDEAHDLARKGVFYVGSDTTGVVCYPTCHHARHITPPHRKGFRTIAQAETAGYRPCRHCQPAAVEPA</sequence>
<dbReference type="GO" id="GO:0008270">
    <property type="term" value="F:zinc ion binding"/>
    <property type="evidence" value="ECO:0007669"/>
    <property type="project" value="InterPro"/>
</dbReference>
<evidence type="ECO:0000256" key="9">
    <source>
        <dbReference type="ARBA" id="ARBA00049348"/>
    </source>
</evidence>
<evidence type="ECO:0000256" key="1">
    <source>
        <dbReference type="ARBA" id="ARBA00001286"/>
    </source>
</evidence>
<comment type="catalytic activity">
    <reaction evidence="9">
        <text>a 6-O-methyl-2'-deoxyguanosine in DNA + L-cysteinyl-[protein] = S-methyl-L-cysteinyl-[protein] + a 2'-deoxyguanosine in DNA</text>
        <dbReference type="Rhea" id="RHEA:24000"/>
        <dbReference type="Rhea" id="RHEA-COMP:10131"/>
        <dbReference type="Rhea" id="RHEA-COMP:10132"/>
        <dbReference type="Rhea" id="RHEA-COMP:11367"/>
        <dbReference type="Rhea" id="RHEA-COMP:11368"/>
        <dbReference type="ChEBI" id="CHEBI:29950"/>
        <dbReference type="ChEBI" id="CHEBI:82612"/>
        <dbReference type="ChEBI" id="CHEBI:85445"/>
        <dbReference type="ChEBI" id="CHEBI:85448"/>
        <dbReference type="EC" id="2.1.1.63"/>
    </reaction>
</comment>
<dbReference type="Pfam" id="PF02805">
    <property type="entry name" value="Ada_Zn_binding"/>
    <property type="match status" value="1"/>
</dbReference>
<keyword evidence="7" id="KW-0010">Activator</keyword>
<dbReference type="PANTHER" id="PTHR10815:SF13">
    <property type="entry name" value="METHYLATED-DNA--PROTEIN-CYSTEINE METHYLTRANSFERASE"/>
    <property type="match status" value="1"/>
</dbReference>
<keyword evidence="4 10" id="KW-0489">Methyltransferase</keyword>
<dbReference type="InterPro" id="IPR036217">
    <property type="entry name" value="MethylDNA_cys_MeTrfase_DNAb"/>
</dbReference>
<dbReference type="Pfam" id="PF01035">
    <property type="entry name" value="DNA_binding_1"/>
    <property type="match status" value="1"/>
</dbReference>
<dbReference type="Proteomes" id="UP000265719">
    <property type="component" value="Chromosome"/>
</dbReference>
<dbReference type="NCBIfam" id="TIGR00589">
    <property type="entry name" value="ogt"/>
    <property type="match status" value="1"/>
</dbReference>
<evidence type="ECO:0000313" key="11">
    <source>
        <dbReference type="Proteomes" id="UP000265719"/>
    </source>
</evidence>
<evidence type="ECO:0000256" key="6">
    <source>
        <dbReference type="ARBA" id="ARBA00022763"/>
    </source>
</evidence>
<dbReference type="CDD" id="cd06445">
    <property type="entry name" value="ATase"/>
    <property type="match status" value="1"/>
</dbReference>
<dbReference type="GO" id="GO:0006281">
    <property type="term" value="P:DNA repair"/>
    <property type="evidence" value="ECO:0007669"/>
    <property type="project" value="UniProtKB-KW"/>
</dbReference>